<evidence type="ECO:0000313" key="2">
    <source>
        <dbReference type="Proteomes" id="UP000197068"/>
    </source>
</evidence>
<proteinExistence type="predicted"/>
<organism evidence="1 2">
    <name type="scientific">Colwellia marinimaniae</name>
    <dbReference type="NCBI Taxonomy" id="1513592"/>
    <lineage>
        <taxon>Bacteria</taxon>
        <taxon>Pseudomonadati</taxon>
        <taxon>Pseudomonadota</taxon>
        <taxon>Gammaproteobacteria</taxon>
        <taxon>Alteromonadales</taxon>
        <taxon>Colwelliaceae</taxon>
        <taxon>Colwellia</taxon>
    </lineage>
</organism>
<sequence>MFTRFSLKNLSYSTNRNPMLSTINDGNAMRDKFRNSPRWELLSSETGGYGKNDHDFSFSGLKCWRDKNKGTLVKESCGTNR</sequence>
<gene>
    <name evidence="1" type="ORF">MTCD1_03608</name>
</gene>
<evidence type="ECO:0000313" key="1">
    <source>
        <dbReference type="EMBL" id="GAW97953.1"/>
    </source>
</evidence>
<dbReference type="Proteomes" id="UP000197068">
    <property type="component" value="Unassembled WGS sequence"/>
</dbReference>
<keyword evidence="2" id="KW-1185">Reference proteome</keyword>
<reference evidence="1 2" key="1">
    <citation type="submission" date="2017-06" db="EMBL/GenBank/DDBJ databases">
        <title>Whole Genome Sequences of Colwellia marinimaniae MTCD1.</title>
        <authorList>
            <person name="Kusumoto H."/>
            <person name="Inoue M."/>
            <person name="Tanikawa K."/>
            <person name="Maeji H."/>
            <person name="Cameron J.H."/>
            <person name="Bartlett D.H."/>
        </authorList>
    </citation>
    <scope>NUCLEOTIDE SEQUENCE [LARGE SCALE GENOMIC DNA]</scope>
    <source>
        <strain evidence="1 2">MTCD1</strain>
    </source>
</reference>
<accession>A0ABQ0N003</accession>
<name>A0ABQ0N003_9GAMM</name>
<dbReference type="EMBL" id="BDQM01000062">
    <property type="protein sequence ID" value="GAW97953.1"/>
    <property type="molecule type" value="Genomic_DNA"/>
</dbReference>
<comment type="caution">
    <text evidence="1">The sequence shown here is derived from an EMBL/GenBank/DDBJ whole genome shotgun (WGS) entry which is preliminary data.</text>
</comment>
<protein>
    <submittedName>
        <fullName evidence="1">Uncharacterized protein</fullName>
    </submittedName>
</protein>